<keyword evidence="3" id="KW-0238">DNA-binding</keyword>
<dbReference type="PRINTS" id="PR00039">
    <property type="entry name" value="HTHLYSR"/>
</dbReference>
<name>A0ABV8LMN7_9ACTN</name>
<evidence type="ECO:0000313" key="6">
    <source>
        <dbReference type="EMBL" id="MFC4131615.1"/>
    </source>
</evidence>
<evidence type="ECO:0000256" key="3">
    <source>
        <dbReference type="ARBA" id="ARBA00023125"/>
    </source>
</evidence>
<dbReference type="InterPro" id="IPR005119">
    <property type="entry name" value="LysR_subst-bd"/>
</dbReference>
<dbReference type="EMBL" id="JBHSAY010000006">
    <property type="protein sequence ID" value="MFC4131615.1"/>
    <property type="molecule type" value="Genomic_DNA"/>
</dbReference>
<keyword evidence="4" id="KW-0804">Transcription</keyword>
<accession>A0ABV8LMN7</accession>
<feature type="domain" description="HTH lysR-type" evidence="5">
    <location>
        <begin position="1"/>
        <end position="60"/>
    </location>
</feature>
<keyword evidence="7" id="KW-1185">Reference proteome</keyword>
<dbReference type="InterPro" id="IPR036388">
    <property type="entry name" value="WH-like_DNA-bd_sf"/>
</dbReference>
<evidence type="ECO:0000256" key="2">
    <source>
        <dbReference type="ARBA" id="ARBA00023015"/>
    </source>
</evidence>
<dbReference type="SUPFAM" id="SSF46785">
    <property type="entry name" value="Winged helix' DNA-binding domain"/>
    <property type="match status" value="1"/>
</dbReference>
<dbReference type="PANTHER" id="PTHR30346:SF30">
    <property type="entry name" value="SMALL NEUTRAL PROTEASE REGULATORY PROTEIN"/>
    <property type="match status" value="1"/>
</dbReference>
<comment type="caution">
    <text evidence="6">The sequence shown here is derived from an EMBL/GenBank/DDBJ whole genome shotgun (WGS) entry which is preliminary data.</text>
</comment>
<organism evidence="6 7">
    <name type="scientific">Hamadaea flava</name>
    <dbReference type="NCBI Taxonomy" id="1742688"/>
    <lineage>
        <taxon>Bacteria</taxon>
        <taxon>Bacillati</taxon>
        <taxon>Actinomycetota</taxon>
        <taxon>Actinomycetes</taxon>
        <taxon>Micromonosporales</taxon>
        <taxon>Micromonosporaceae</taxon>
        <taxon>Hamadaea</taxon>
    </lineage>
</organism>
<dbReference type="RefSeq" id="WP_253755307.1">
    <property type="nucleotide sequence ID" value="NZ_JAMZDZ010000001.1"/>
</dbReference>
<dbReference type="Gene3D" id="1.10.10.10">
    <property type="entry name" value="Winged helix-like DNA-binding domain superfamily/Winged helix DNA-binding domain"/>
    <property type="match status" value="1"/>
</dbReference>
<dbReference type="PROSITE" id="PS50931">
    <property type="entry name" value="HTH_LYSR"/>
    <property type="match status" value="1"/>
</dbReference>
<evidence type="ECO:0000313" key="7">
    <source>
        <dbReference type="Proteomes" id="UP001595816"/>
    </source>
</evidence>
<evidence type="ECO:0000259" key="5">
    <source>
        <dbReference type="PROSITE" id="PS50931"/>
    </source>
</evidence>
<gene>
    <name evidence="6" type="ORF">ACFOZ4_13470</name>
</gene>
<dbReference type="CDD" id="cd08414">
    <property type="entry name" value="PBP2_LTTR_aromatics_like"/>
    <property type="match status" value="1"/>
</dbReference>
<comment type="similarity">
    <text evidence="1">Belongs to the LysR transcriptional regulatory family.</text>
</comment>
<dbReference type="Gene3D" id="3.40.190.10">
    <property type="entry name" value="Periplasmic binding protein-like II"/>
    <property type="match status" value="2"/>
</dbReference>
<dbReference type="Pfam" id="PF00126">
    <property type="entry name" value="HTH_1"/>
    <property type="match status" value="1"/>
</dbReference>
<dbReference type="InterPro" id="IPR036390">
    <property type="entry name" value="WH_DNA-bd_sf"/>
</dbReference>
<proteinExistence type="inferred from homology"/>
<evidence type="ECO:0000256" key="1">
    <source>
        <dbReference type="ARBA" id="ARBA00009437"/>
    </source>
</evidence>
<sequence>MDLEIRHLRAICAIADAGSLSKAAVHLGITQPALTTLLQRIERSVGGPLFVRGRTGIQPTALGEQAAARARLVLSELDGFIGSITHGDRKNREILLGSAHMECVGSMLTYVRQALPDTEFALQVEPSAVVLAQALAHRRLDIALIGFMEDQGVPLASDLAQRTFIPRLPVLLAISAQHPLAVRDDIELADLRDEFWICPPGADDGSLTSLRTACHDAGFEPKIRYQVPSGGGRPLISSGQAVQLVEPSSNPLGGIAIRRLTGDPLGMRLVFAWRRQSITDARAGAIYGAAAKAYAEAATASPAYAPWWYAHPEVHPC</sequence>
<dbReference type="SUPFAM" id="SSF53850">
    <property type="entry name" value="Periplasmic binding protein-like II"/>
    <property type="match status" value="1"/>
</dbReference>
<reference evidence="7" key="1">
    <citation type="journal article" date="2019" name="Int. J. Syst. Evol. Microbiol.">
        <title>The Global Catalogue of Microorganisms (GCM) 10K type strain sequencing project: providing services to taxonomists for standard genome sequencing and annotation.</title>
        <authorList>
            <consortium name="The Broad Institute Genomics Platform"/>
            <consortium name="The Broad Institute Genome Sequencing Center for Infectious Disease"/>
            <person name="Wu L."/>
            <person name="Ma J."/>
        </authorList>
    </citation>
    <scope>NUCLEOTIDE SEQUENCE [LARGE SCALE GENOMIC DNA]</scope>
    <source>
        <strain evidence="7">CGMCC 4.7289</strain>
    </source>
</reference>
<keyword evidence="2" id="KW-0805">Transcription regulation</keyword>
<dbReference type="Proteomes" id="UP001595816">
    <property type="component" value="Unassembled WGS sequence"/>
</dbReference>
<dbReference type="PANTHER" id="PTHR30346">
    <property type="entry name" value="TRANSCRIPTIONAL DUAL REGULATOR HCAR-RELATED"/>
    <property type="match status" value="1"/>
</dbReference>
<dbReference type="Pfam" id="PF03466">
    <property type="entry name" value="LysR_substrate"/>
    <property type="match status" value="1"/>
</dbReference>
<evidence type="ECO:0000256" key="4">
    <source>
        <dbReference type="ARBA" id="ARBA00023163"/>
    </source>
</evidence>
<protein>
    <submittedName>
        <fullName evidence="6">LysR family transcriptional regulator</fullName>
    </submittedName>
</protein>
<dbReference type="InterPro" id="IPR000847">
    <property type="entry name" value="LysR_HTH_N"/>
</dbReference>